<evidence type="ECO:0000256" key="15">
    <source>
        <dbReference type="ARBA" id="ARBA00023136"/>
    </source>
</evidence>
<comment type="pathway">
    <text evidence="4">Lipid metabolism.</text>
</comment>
<evidence type="ECO:0000256" key="11">
    <source>
        <dbReference type="ARBA" id="ARBA00022692"/>
    </source>
</evidence>
<evidence type="ECO:0000256" key="4">
    <source>
        <dbReference type="ARBA" id="ARBA00005189"/>
    </source>
</evidence>
<evidence type="ECO:0000256" key="17">
    <source>
        <dbReference type="ARBA" id="ARBA00023264"/>
    </source>
</evidence>
<evidence type="ECO:0000256" key="6">
    <source>
        <dbReference type="ARBA" id="ARBA00012487"/>
    </source>
</evidence>
<evidence type="ECO:0000313" key="20">
    <source>
        <dbReference type="EMBL" id="AOE50359.1"/>
    </source>
</evidence>
<keyword evidence="13 19" id="KW-1133">Transmembrane helix</keyword>
<sequence length="292" mass="32217">MLKQRIITAVLLLPLVACLLFLPNLMIFSAILVPVFGILAWEWSKLIQAGSVLRAVFIIMVLAAIGSLGYQLYSNQFFELAEIPQQWHQLYPFKLLLVALMIWVVAAVLVIVYPKGGRVLFRGPWLRALLGIAILAAAWLAIVLIRSFDIAQNYYTGSWMLLLMLFIIWGADVGAYFAGKNFGKRKLAPVVSPNKTWEGAIGGLILAVILGIVVSVALGLHFKWTQLVTFVVLMVILSVIGDLFESMLKRKAEIKDSSNILPGHGGLLDRLDSTLSVAPFYVAGVLWLKLLG</sequence>
<keyword evidence="16" id="KW-0594">Phospholipid biosynthesis</keyword>
<evidence type="ECO:0000256" key="3">
    <source>
        <dbReference type="ARBA" id="ARBA00005119"/>
    </source>
</evidence>
<evidence type="ECO:0000256" key="8">
    <source>
        <dbReference type="ARBA" id="ARBA00022475"/>
    </source>
</evidence>
<gene>
    <name evidence="20" type="ORF">KS2013_1649</name>
</gene>
<dbReference type="PROSITE" id="PS01315">
    <property type="entry name" value="CDS"/>
    <property type="match status" value="1"/>
</dbReference>
<evidence type="ECO:0000256" key="5">
    <source>
        <dbReference type="ARBA" id="ARBA00010185"/>
    </source>
</evidence>
<comment type="subcellular location">
    <subcellularLocation>
        <location evidence="2">Cell membrane</location>
        <topology evidence="2">Multi-pass membrane protein</topology>
    </subcellularLocation>
</comment>
<feature type="transmembrane region" description="Helical" evidence="19">
    <location>
        <begin position="199"/>
        <end position="218"/>
    </location>
</feature>
<evidence type="ECO:0000256" key="16">
    <source>
        <dbReference type="ARBA" id="ARBA00023209"/>
    </source>
</evidence>
<feature type="transmembrane region" description="Helical" evidence="19">
    <location>
        <begin position="125"/>
        <end position="145"/>
    </location>
</feature>
<dbReference type="PANTHER" id="PTHR46382:SF1">
    <property type="entry name" value="PHOSPHATIDATE CYTIDYLYLTRANSFERASE"/>
    <property type="match status" value="1"/>
</dbReference>
<dbReference type="InterPro" id="IPR000374">
    <property type="entry name" value="PC_trans"/>
</dbReference>
<evidence type="ECO:0000256" key="1">
    <source>
        <dbReference type="ARBA" id="ARBA00001698"/>
    </source>
</evidence>
<feature type="transmembrane region" description="Helical" evidence="19">
    <location>
        <begin position="157"/>
        <end position="178"/>
    </location>
</feature>
<evidence type="ECO:0000256" key="9">
    <source>
        <dbReference type="ARBA" id="ARBA00022516"/>
    </source>
</evidence>
<evidence type="ECO:0000256" key="2">
    <source>
        <dbReference type="ARBA" id="ARBA00004651"/>
    </source>
</evidence>
<keyword evidence="10 18" id="KW-0808">Transferase</keyword>
<dbReference type="GO" id="GO:0016024">
    <property type="term" value="P:CDP-diacylglycerol biosynthetic process"/>
    <property type="evidence" value="ECO:0007669"/>
    <property type="project" value="UniProtKB-UniPathway"/>
</dbReference>
<keyword evidence="12 18" id="KW-0548">Nucleotidyltransferase</keyword>
<feature type="transmembrane region" description="Helical" evidence="19">
    <location>
        <begin position="6"/>
        <end position="39"/>
    </location>
</feature>
<proteinExistence type="inferred from homology"/>
<organism evidence="20 21">
    <name type="scientific">Kangiella sediminilitoris</name>
    <dbReference type="NCBI Taxonomy" id="1144748"/>
    <lineage>
        <taxon>Bacteria</taxon>
        <taxon>Pseudomonadati</taxon>
        <taxon>Pseudomonadota</taxon>
        <taxon>Gammaproteobacteria</taxon>
        <taxon>Kangiellales</taxon>
        <taxon>Kangiellaceae</taxon>
        <taxon>Kangiella</taxon>
    </lineage>
</organism>
<dbReference type="STRING" id="1144748.KS2013_1649"/>
<evidence type="ECO:0000256" key="18">
    <source>
        <dbReference type="RuleBase" id="RU003938"/>
    </source>
</evidence>
<keyword evidence="9" id="KW-0444">Lipid biosynthesis</keyword>
<evidence type="ECO:0000256" key="7">
    <source>
        <dbReference type="ARBA" id="ARBA00019373"/>
    </source>
</evidence>
<dbReference type="GO" id="GO:0005886">
    <property type="term" value="C:plasma membrane"/>
    <property type="evidence" value="ECO:0007669"/>
    <property type="project" value="UniProtKB-SubCell"/>
</dbReference>
<reference evidence="21" key="1">
    <citation type="submission" date="2015-08" db="EMBL/GenBank/DDBJ databases">
        <authorList>
            <person name="Kim K.M."/>
        </authorList>
    </citation>
    <scope>NUCLEOTIDE SEQUENCE [LARGE SCALE GENOMIC DNA]</scope>
    <source>
        <strain evidence="21">KCTC 23892</strain>
    </source>
</reference>
<keyword evidence="11 18" id="KW-0812">Transmembrane</keyword>
<dbReference type="UniPathway" id="UPA00557">
    <property type="reaction ID" value="UER00614"/>
</dbReference>
<feature type="transmembrane region" description="Helical" evidence="19">
    <location>
        <begin position="51"/>
        <end position="73"/>
    </location>
</feature>
<dbReference type="KEGG" id="ksd:KS2013_1649"/>
<dbReference type="EC" id="2.7.7.41" evidence="6 18"/>
<comment type="similarity">
    <text evidence="5 18">Belongs to the CDS family.</text>
</comment>
<keyword evidence="14" id="KW-0443">Lipid metabolism</keyword>
<dbReference type="RefSeq" id="WP_068992400.1">
    <property type="nucleotide sequence ID" value="NZ_CP012418.1"/>
</dbReference>
<evidence type="ECO:0000256" key="10">
    <source>
        <dbReference type="ARBA" id="ARBA00022679"/>
    </source>
</evidence>
<comment type="catalytic activity">
    <reaction evidence="1 18">
        <text>a 1,2-diacyl-sn-glycero-3-phosphate + CTP + H(+) = a CDP-1,2-diacyl-sn-glycerol + diphosphate</text>
        <dbReference type="Rhea" id="RHEA:16229"/>
        <dbReference type="ChEBI" id="CHEBI:15378"/>
        <dbReference type="ChEBI" id="CHEBI:33019"/>
        <dbReference type="ChEBI" id="CHEBI:37563"/>
        <dbReference type="ChEBI" id="CHEBI:58332"/>
        <dbReference type="ChEBI" id="CHEBI:58608"/>
        <dbReference type="EC" id="2.7.7.41"/>
    </reaction>
</comment>
<dbReference type="Pfam" id="PF01148">
    <property type="entry name" value="CTP_transf_1"/>
    <property type="match status" value="1"/>
</dbReference>
<keyword evidence="21" id="KW-1185">Reference proteome</keyword>
<dbReference type="GO" id="GO:0004605">
    <property type="term" value="F:phosphatidate cytidylyltransferase activity"/>
    <property type="evidence" value="ECO:0007669"/>
    <property type="project" value="UniProtKB-EC"/>
</dbReference>
<keyword evidence="8" id="KW-1003">Cell membrane</keyword>
<evidence type="ECO:0000256" key="14">
    <source>
        <dbReference type="ARBA" id="ARBA00023098"/>
    </source>
</evidence>
<dbReference type="PANTHER" id="PTHR46382">
    <property type="entry name" value="PHOSPHATIDATE CYTIDYLYLTRANSFERASE"/>
    <property type="match status" value="1"/>
</dbReference>
<protein>
    <recommendedName>
        <fullName evidence="7 18">Phosphatidate cytidylyltransferase</fullName>
        <ecNumber evidence="6 18">2.7.7.41</ecNumber>
    </recommendedName>
</protein>
<evidence type="ECO:0000256" key="12">
    <source>
        <dbReference type="ARBA" id="ARBA00022695"/>
    </source>
</evidence>
<name>A0A1B3BC23_9GAMM</name>
<accession>A0A1B3BC23</accession>
<evidence type="ECO:0000256" key="13">
    <source>
        <dbReference type="ARBA" id="ARBA00022989"/>
    </source>
</evidence>
<dbReference type="OrthoDB" id="9799199at2"/>
<feature type="transmembrane region" description="Helical" evidence="19">
    <location>
        <begin position="224"/>
        <end position="244"/>
    </location>
</feature>
<evidence type="ECO:0000256" key="19">
    <source>
        <dbReference type="SAM" id="Phobius"/>
    </source>
</evidence>
<keyword evidence="15 19" id="KW-0472">Membrane</keyword>
<keyword evidence="17" id="KW-1208">Phospholipid metabolism</keyword>
<dbReference type="PATRIC" id="fig|1144748.3.peg.1662"/>
<dbReference type="EMBL" id="CP012418">
    <property type="protein sequence ID" value="AOE50359.1"/>
    <property type="molecule type" value="Genomic_DNA"/>
</dbReference>
<evidence type="ECO:0000313" key="21">
    <source>
        <dbReference type="Proteomes" id="UP000094147"/>
    </source>
</evidence>
<dbReference type="Proteomes" id="UP000094147">
    <property type="component" value="Chromosome"/>
</dbReference>
<dbReference type="AlphaFoldDB" id="A0A1B3BC23"/>
<comment type="pathway">
    <text evidence="3 18">Phospholipid metabolism; CDP-diacylglycerol biosynthesis; CDP-diacylglycerol from sn-glycerol 3-phosphate: step 3/3.</text>
</comment>
<feature type="transmembrane region" description="Helical" evidence="19">
    <location>
        <begin position="93"/>
        <end position="113"/>
    </location>
</feature>